<evidence type="ECO:0000259" key="12">
    <source>
        <dbReference type="Pfam" id="PF02096"/>
    </source>
</evidence>
<reference evidence="13 14" key="1">
    <citation type="journal article" date="2019" name="Nat. Microbiol.">
        <title>Mediterranean grassland soil C-N compound turnover is dependent on rainfall and depth, and is mediated by genomically divergent microorganisms.</title>
        <authorList>
            <person name="Diamond S."/>
            <person name="Andeer P.F."/>
            <person name="Li Z."/>
            <person name="Crits-Christoph A."/>
            <person name="Burstein D."/>
            <person name="Anantharaman K."/>
            <person name="Lane K.R."/>
            <person name="Thomas B.C."/>
            <person name="Pan C."/>
            <person name="Northen T.R."/>
            <person name="Banfield J.F."/>
        </authorList>
    </citation>
    <scope>NUCLEOTIDE SEQUENCE [LARGE SCALE GENOMIC DNA]</scope>
    <source>
        <strain evidence="13">NP_7</strain>
    </source>
</reference>
<gene>
    <name evidence="13" type="ORF">E6H04_13870</name>
</gene>
<accession>A0A537J231</accession>
<dbReference type="PANTHER" id="PTHR12428">
    <property type="entry name" value="OXA1"/>
    <property type="match status" value="1"/>
</dbReference>
<feature type="transmembrane region" description="Helical" evidence="11">
    <location>
        <begin position="89"/>
        <end position="106"/>
    </location>
</feature>
<feature type="transmembrane region" description="Helical" evidence="11">
    <location>
        <begin position="191"/>
        <end position="212"/>
    </location>
</feature>
<feature type="transmembrane region" description="Helical" evidence="11">
    <location>
        <begin position="152"/>
        <end position="171"/>
    </location>
</feature>
<dbReference type="EMBL" id="VBAO01000446">
    <property type="protein sequence ID" value="TMI77604.1"/>
    <property type="molecule type" value="Genomic_DNA"/>
</dbReference>
<keyword evidence="3" id="KW-1003">Cell membrane</keyword>
<keyword evidence="8" id="KW-0143">Chaperone</keyword>
<dbReference type="CDD" id="cd20070">
    <property type="entry name" value="5TM_YidC_Alb3"/>
    <property type="match status" value="1"/>
</dbReference>
<evidence type="ECO:0000256" key="6">
    <source>
        <dbReference type="ARBA" id="ARBA00022989"/>
    </source>
</evidence>
<keyword evidence="2" id="KW-0813">Transport</keyword>
<comment type="similarity">
    <text evidence="9">Belongs to the OXA1/ALB3/YidC family.</text>
</comment>
<comment type="caution">
    <text evidence="13">The sequence shown here is derived from an EMBL/GenBank/DDBJ whole genome shotgun (WGS) entry which is preliminary data.</text>
</comment>
<dbReference type="InterPro" id="IPR001708">
    <property type="entry name" value="YidC/ALB3/OXA1/COX18"/>
</dbReference>
<organism evidence="13 14">
    <name type="scientific">Candidatus Segetimicrobium genomatis</name>
    <dbReference type="NCBI Taxonomy" id="2569760"/>
    <lineage>
        <taxon>Bacteria</taxon>
        <taxon>Bacillati</taxon>
        <taxon>Candidatus Sysuimicrobiota</taxon>
        <taxon>Candidatus Sysuimicrobiia</taxon>
        <taxon>Candidatus Sysuimicrobiales</taxon>
        <taxon>Candidatus Segetimicrobiaceae</taxon>
        <taxon>Candidatus Segetimicrobium</taxon>
    </lineage>
</organism>
<feature type="domain" description="Membrane insertase YidC/Oxa/ALB C-terminal" evidence="12">
    <location>
        <begin position="26"/>
        <end position="217"/>
    </location>
</feature>
<feature type="compositionally biased region" description="Low complexity" evidence="10">
    <location>
        <begin position="228"/>
        <end position="242"/>
    </location>
</feature>
<evidence type="ECO:0000313" key="13">
    <source>
        <dbReference type="EMBL" id="TMI77604.1"/>
    </source>
</evidence>
<dbReference type="InterPro" id="IPR028055">
    <property type="entry name" value="YidC/Oxa/ALB_C"/>
</dbReference>
<evidence type="ECO:0000256" key="3">
    <source>
        <dbReference type="ARBA" id="ARBA00022475"/>
    </source>
</evidence>
<dbReference type="GO" id="GO:0051205">
    <property type="term" value="P:protein insertion into membrane"/>
    <property type="evidence" value="ECO:0007669"/>
    <property type="project" value="TreeGrafter"/>
</dbReference>
<dbReference type="GO" id="GO:0032977">
    <property type="term" value="F:membrane insertase activity"/>
    <property type="evidence" value="ECO:0007669"/>
    <property type="project" value="InterPro"/>
</dbReference>
<proteinExistence type="inferred from homology"/>
<evidence type="ECO:0000256" key="5">
    <source>
        <dbReference type="ARBA" id="ARBA00022927"/>
    </source>
</evidence>
<feature type="compositionally biased region" description="Basic residues" evidence="10">
    <location>
        <begin position="254"/>
        <end position="263"/>
    </location>
</feature>
<feature type="region of interest" description="Disordered" evidence="10">
    <location>
        <begin position="228"/>
        <end position="263"/>
    </location>
</feature>
<dbReference type="NCBIfam" id="TIGR03592">
    <property type="entry name" value="yidC_oxa1_cterm"/>
    <property type="match status" value="1"/>
</dbReference>
<evidence type="ECO:0000256" key="11">
    <source>
        <dbReference type="SAM" id="Phobius"/>
    </source>
</evidence>
<dbReference type="Pfam" id="PF02096">
    <property type="entry name" value="60KD_IMP"/>
    <property type="match status" value="1"/>
</dbReference>
<keyword evidence="6 11" id="KW-1133">Transmembrane helix</keyword>
<keyword evidence="5" id="KW-0653">Protein transport</keyword>
<dbReference type="InterPro" id="IPR047196">
    <property type="entry name" value="YidC_ALB_C"/>
</dbReference>
<evidence type="ECO:0000313" key="14">
    <source>
        <dbReference type="Proteomes" id="UP000320048"/>
    </source>
</evidence>
<dbReference type="GO" id="GO:0015031">
    <property type="term" value="P:protein transport"/>
    <property type="evidence" value="ECO:0007669"/>
    <property type="project" value="UniProtKB-KW"/>
</dbReference>
<keyword evidence="4 9" id="KW-0812">Transmembrane</keyword>
<evidence type="ECO:0000256" key="4">
    <source>
        <dbReference type="ARBA" id="ARBA00022692"/>
    </source>
</evidence>
<evidence type="ECO:0000256" key="10">
    <source>
        <dbReference type="SAM" id="MobiDB-lite"/>
    </source>
</evidence>
<name>A0A537J231_9BACT</name>
<evidence type="ECO:0000256" key="7">
    <source>
        <dbReference type="ARBA" id="ARBA00023136"/>
    </source>
</evidence>
<dbReference type="GO" id="GO:0005886">
    <property type="term" value="C:plasma membrane"/>
    <property type="evidence" value="ECO:0007669"/>
    <property type="project" value="UniProtKB-SubCell"/>
</dbReference>
<evidence type="ECO:0000256" key="9">
    <source>
        <dbReference type="RuleBase" id="RU003945"/>
    </source>
</evidence>
<sequence>MNQMLESISQALRSVLEFFYGFTHDYTLAIVFLTLVVKLVLHPLTRVQLRSMKGMQLVAPHMEALRRKYKDDPRTLNQEMMKLYRAHNVNPAMGCLPLIVQMPVFIALWRLLYTKGLFGAAAVLGIPWMRLDQVPSVKGIFDAVAGGHPERLLLIIFPILVGGTMFLQQRLTITDPQQARMFLLMPVMMGYFAFIYPIGVSIYMIVSTLAYVGEYHWVVGRPHPMITAPPKSQAAAQAKPTPGGHPPASEPKGRKGAKRREVG</sequence>
<protein>
    <submittedName>
        <fullName evidence="13">YidC/Oxa1 family membrane protein insertase</fullName>
    </submittedName>
</protein>
<keyword evidence="7 11" id="KW-0472">Membrane</keyword>
<feature type="transmembrane region" description="Helical" evidence="11">
    <location>
        <begin position="26"/>
        <end position="45"/>
    </location>
</feature>
<dbReference type="Proteomes" id="UP000320048">
    <property type="component" value="Unassembled WGS sequence"/>
</dbReference>
<evidence type="ECO:0000256" key="2">
    <source>
        <dbReference type="ARBA" id="ARBA00022448"/>
    </source>
</evidence>
<evidence type="ECO:0000256" key="1">
    <source>
        <dbReference type="ARBA" id="ARBA00004651"/>
    </source>
</evidence>
<comment type="subcellular location">
    <subcellularLocation>
        <location evidence="1">Cell membrane</location>
        <topology evidence="1">Multi-pass membrane protein</topology>
    </subcellularLocation>
    <subcellularLocation>
        <location evidence="9">Membrane</location>
        <topology evidence="9">Multi-pass membrane protein</topology>
    </subcellularLocation>
</comment>
<dbReference type="PANTHER" id="PTHR12428:SF65">
    <property type="entry name" value="CYTOCHROME C OXIDASE ASSEMBLY PROTEIN COX18, MITOCHONDRIAL"/>
    <property type="match status" value="1"/>
</dbReference>
<dbReference type="AlphaFoldDB" id="A0A537J231"/>
<evidence type="ECO:0000256" key="8">
    <source>
        <dbReference type="ARBA" id="ARBA00023186"/>
    </source>
</evidence>
<dbReference type="PRINTS" id="PR01900">
    <property type="entry name" value="YIDCPROTEIN"/>
</dbReference>